<feature type="domain" description="SnoaL-like" evidence="1">
    <location>
        <begin position="10"/>
        <end position="128"/>
    </location>
</feature>
<name>A0ABR7TKS8_9BACT</name>
<gene>
    <name evidence="2" type="ORF">ICL07_06545</name>
</gene>
<organism evidence="2 3">
    <name type="scientific">Chitinophaga qingshengii</name>
    <dbReference type="NCBI Taxonomy" id="1569794"/>
    <lineage>
        <taxon>Bacteria</taxon>
        <taxon>Pseudomonadati</taxon>
        <taxon>Bacteroidota</taxon>
        <taxon>Chitinophagia</taxon>
        <taxon>Chitinophagales</taxon>
        <taxon>Chitinophagaceae</taxon>
        <taxon>Chitinophaga</taxon>
    </lineage>
</organism>
<proteinExistence type="predicted"/>
<dbReference type="SUPFAM" id="SSF54427">
    <property type="entry name" value="NTF2-like"/>
    <property type="match status" value="1"/>
</dbReference>
<dbReference type="Pfam" id="PF13474">
    <property type="entry name" value="SnoaL_3"/>
    <property type="match status" value="1"/>
</dbReference>
<evidence type="ECO:0000313" key="2">
    <source>
        <dbReference type="EMBL" id="MBC9930029.1"/>
    </source>
</evidence>
<dbReference type="NCBIfam" id="TIGR02246">
    <property type="entry name" value="SgcJ/EcaC family oxidoreductase"/>
    <property type="match status" value="1"/>
</dbReference>
<dbReference type="Proteomes" id="UP000659124">
    <property type="component" value="Unassembled WGS sequence"/>
</dbReference>
<dbReference type="InterPro" id="IPR037401">
    <property type="entry name" value="SnoaL-like"/>
</dbReference>
<keyword evidence="3" id="KW-1185">Reference proteome</keyword>
<sequence length="154" mass="17950">MNKVTEMKAIRQVNDEIYRSFETLDFKGAAVHLTEDCDYITFNGTHLKGREAYVSSHEQLMNNFMFRGARLEGEIDQMRFLNDRTAVVIARGAIRFRWQKKAPESRQSINTTLWIKNSEDQWQMAAFHNCRIKKPGLLQTLMNMISADSADSRR</sequence>
<reference evidence="2 3" key="1">
    <citation type="submission" date="2020-09" db="EMBL/GenBank/DDBJ databases">
        <title>Genome sequences of type strains of Chitinophaga qingshengii and Chitinophaga varians.</title>
        <authorList>
            <person name="Kittiwongwattana C."/>
        </authorList>
    </citation>
    <scope>NUCLEOTIDE SEQUENCE [LARGE SCALE GENOMIC DNA]</scope>
    <source>
        <strain evidence="2 3">JCM 30026</strain>
    </source>
</reference>
<dbReference type="InterPro" id="IPR011944">
    <property type="entry name" value="Steroid_delta5-4_isomerase"/>
</dbReference>
<comment type="caution">
    <text evidence="2">The sequence shown here is derived from an EMBL/GenBank/DDBJ whole genome shotgun (WGS) entry which is preliminary data.</text>
</comment>
<dbReference type="Gene3D" id="3.10.450.50">
    <property type="match status" value="1"/>
</dbReference>
<dbReference type="InterPro" id="IPR032710">
    <property type="entry name" value="NTF2-like_dom_sf"/>
</dbReference>
<evidence type="ECO:0000259" key="1">
    <source>
        <dbReference type="Pfam" id="PF13474"/>
    </source>
</evidence>
<dbReference type="RefSeq" id="WP_188087116.1">
    <property type="nucleotide sequence ID" value="NZ_JACVFC010000001.1"/>
</dbReference>
<dbReference type="EMBL" id="JACVFC010000001">
    <property type="protein sequence ID" value="MBC9930029.1"/>
    <property type="molecule type" value="Genomic_DNA"/>
</dbReference>
<accession>A0ABR7TKS8</accession>
<protein>
    <submittedName>
        <fullName evidence="2">SgcJ/EcaC family oxidoreductase</fullName>
    </submittedName>
</protein>
<evidence type="ECO:0000313" key="3">
    <source>
        <dbReference type="Proteomes" id="UP000659124"/>
    </source>
</evidence>